<comment type="cofactor">
    <cofactor evidence="14">
        <name>[4Fe-4S] cluster</name>
        <dbReference type="ChEBI" id="CHEBI:49883"/>
    </cofactor>
    <text evidence="14">Binds 3 [4Fe-4S] clusters per subunit.</text>
</comment>
<feature type="binding site" evidence="12">
    <location>
        <begin position="989"/>
        <end position="992"/>
    </location>
    <ligand>
        <name>thiamine diphosphate</name>
        <dbReference type="ChEBI" id="CHEBI:58937"/>
    </ligand>
</feature>
<accession>A0A977L0K4</accession>
<evidence type="ECO:0000256" key="6">
    <source>
        <dbReference type="ARBA" id="ARBA00023002"/>
    </source>
</evidence>
<evidence type="ECO:0000313" key="17">
    <source>
        <dbReference type="EMBL" id="UXE63323.1"/>
    </source>
</evidence>
<dbReference type="SMART" id="SM00890">
    <property type="entry name" value="EKR"/>
    <property type="match status" value="1"/>
</dbReference>
<organism evidence="17">
    <name type="scientific">Woronichinia naegeliana WA131</name>
    <dbReference type="NCBI Taxonomy" id="2824559"/>
    <lineage>
        <taxon>Bacteria</taxon>
        <taxon>Bacillati</taxon>
        <taxon>Cyanobacteriota</taxon>
        <taxon>Cyanophyceae</taxon>
        <taxon>Synechococcales</taxon>
        <taxon>Coelosphaeriaceae</taxon>
        <taxon>Woronichinia</taxon>
    </lineage>
</organism>
<evidence type="ECO:0000256" key="1">
    <source>
        <dbReference type="ARBA" id="ARBA00009032"/>
    </source>
</evidence>
<keyword evidence="9" id="KW-0535">Nitrogen fixation</keyword>
<dbReference type="InterPro" id="IPR033412">
    <property type="entry name" value="PFOR_II"/>
</dbReference>
<dbReference type="Gene3D" id="3.40.920.10">
    <property type="entry name" value="Pyruvate-ferredoxin oxidoreductase, PFOR, domain III"/>
    <property type="match status" value="1"/>
</dbReference>
<feature type="binding site" evidence="12">
    <location>
        <position position="860"/>
    </location>
    <ligand>
        <name>thiamine diphosphate</name>
        <dbReference type="ChEBI" id="CHEBI:58937"/>
    </ligand>
</feature>
<evidence type="ECO:0000256" key="7">
    <source>
        <dbReference type="ARBA" id="ARBA00023004"/>
    </source>
</evidence>
<dbReference type="SUPFAM" id="SSF54862">
    <property type="entry name" value="4Fe-4S ferredoxins"/>
    <property type="match status" value="1"/>
</dbReference>
<comment type="function">
    <text evidence="11">Oxidoreductase required for the transfer of electrons from pyruvate to flavodoxin.</text>
</comment>
<dbReference type="Proteomes" id="UP001065613">
    <property type="component" value="Chromosome"/>
</dbReference>
<dbReference type="InterPro" id="IPR002869">
    <property type="entry name" value="Pyrv_flavodox_OxRed_cen"/>
</dbReference>
<protein>
    <recommendedName>
        <fullName evidence="11">Pyruvate-flavodoxin oxidoreductase</fullName>
        <ecNumber evidence="11">1.2.7.-</ecNumber>
    </recommendedName>
</protein>
<evidence type="ECO:0000256" key="13">
    <source>
        <dbReference type="PIRSR" id="PIRSR000159-2"/>
    </source>
</evidence>
<evidence type="ECO:0000256" key="5">
    <source>
        <dbReference type="ARBA" id="ARBA00022982"/>
    </source>
</evidence>
<keyword evidence="17" id="KW-0670">Pyruvate</keyword>
<dbReference type="InterPro" id="IPR017896">
    <property type="entry name" value="4Fe4S_Fe-S-bd"/>
</dbReference>
<evidence type="ECO:0000256" key="12">
    <source>
        <dbReference type="PIRSR" id="PIRSR000159-1"/>
    </source>
</evidence>
<feature type="region of interest" description="Disordered" evidence="15">
    <location>
        <begin position="1197"/>
        <end position="1224"/>
    </location>
</feature>
<dbReference type="InterPro" id="IPR019456">
    <property type="entry name" value="Pyrv-flavodox_OxRtase_EKR"/>
</dbReference>
<dbReference type="InterPro" id="IPR011766">
    <property type="entry name" value="TPP_enzyme_TPP-bd"/>
</dbReference>
<dbReference type="SUPFAM" id="SSF52922">
    <property type="entry name" value="TK C-terminal domain-like"/>
    <property type="match status" value="1"/>
</dbReference>
<keyword evidence="8 14" id="KW-0411">Iron-sulfur</keyword>
<name>A0A977L0K4_9CYAN</name>
<comment type="catalytic activity">
    <reaction evidence="10 11">
        <text>oxidized [flavodoxin] + pyruvate + CoA + 2 H(+) = reduced [flavodoxin] + acetyl-CoA + CO2</text>
        <dbReference type="Rhea" id="RHEA:44140"/>
        <dbReference type="Rhea" id="RHEA-COMP:10622"/>
        <dbReference type="Rhea" id="RHEA-COMP:10623"/>
        <dbReference type="ChEBI" id="CHEBI:15361"/>
        <dbReference type="ChEBI" id="CHEBI:15378"/>
        <dbReference type="ChEBI" id="CHEBI:16526"/>
        <dbReference type="ChEBI" id="CHEBI:57287"/>
        <dbReference type="ChEBI" id="CHEBI:57288"/>
        <dbReference type="ChEBI" id="CHEBI:57618"/>
        <dbReference type="ChEBI" id="CHEBI:58210"/>
    </reaction>
</comment>
<dbReference type="Gene3D" id="4.10.780.10">
    <property type="entry name" value="Pyruvate-flavodoxin oxidoreductase, EKR domain"/>
    <property type="match status" value="1"/>
</dbReference>
<dbReference type="PROSITE" id="PS00198">
    <property type="entry name" value="4FE4S_FER_1"/>
    <property type="match status" value="1"/>
</dbReference>
<evidence type="ECO:0000256" key="4">
    <source>
        <dbReference type="ARBA" id="ARBA00022723"/>
    </source>
</evidence>
<feature type="binding site" evidence="14">
    <location>
        <position position="835"/>
    </location>
    <ligand>
        <name>[4Fe-4S] cluster</name>
        <dbReference type="ChEBI" id="CHEBI:49883"/>
        <label>3</label>
    </ligand>
</feature>
<dbReference type="Gene3D" id="3.30.70.20">
    <property type="match status" value="1"/>
</dbReference>
<dbReference type="GO" id="GO:0022900">
    <property type="term" value="P:electron transport chain"/>
    <property type="evidence" value="ECO:0007669"/>
    <property type="project" value="InterPro"/>
</dbReference>
<dbReference type="FunFam" id="3.30.70.20:FF:000022">
    <property type="entry name" value="Pyruvate:ferredoxin (Flavodoxin) oxidoreductase"/>
    <property type="match status" value="1"/>
</dbReference>
<dbReference type="PANTHER" id="PTHR32154:SF0">
    <property type="entry name" value="PYRUVATE-FLAVODOXIN OXIDOREDUCTASE-RELATED"/>
    <property type="match status" value="1"/>
</dbReference>
<dbReference type="PROSITE" id="PS51379">
    <property type="entry name" value="4FE4S_FER_2"/>
    <property type="match status" value="2"/>
</dbReference>
<evidence type="ECO:0000256" key="3">
    <source>
        <dbReference type="ARBA" id="ARBA00022485"/>
    </source>
</evidence>
<dbReference type="InterPro" id="IPR011895">
    <property type="entry name" value="Pyrv_flavodox_OxRed"/>
</dbReference>
<dbReference type="Pfam" id="PF17147">
    <property type="entry name" value="PFOR_II"/>
    <property type="match status" value="1"/>
</dbReference>
<dbReference type="InterPro" id="IPR050722">
    <property type="entry name" value="Pyruvate:ferred/Flavod_OxRd"/>
</dbReference>
<feature type="binding site" evidence="14">
    <location>
        <position position="712"/>
    </location>
    <ligand>
        <name>[4Fe-4S] cluster</name>
        <dbReference type="ChEBI" id="CHEBI:49883"/>
        <label>2</label>
    </ligand>
</feature>
<comment type="similarity">
    <text evidence="1 11">Belongs to the pyruvate:ferredoxin/flavodoxin oxidoreductase family.</text>
</comment>
<feature type="site" description="Important for catalytic activity" evidence="13">
    <location>
        <position position="115"/>
    </location>
</feature>
<proteinExistence type="inferred from homology"/>
<dbReference type="KEGG" id="wna:KA717_12180"/>
<feature type="binding site" evidence="14">
    <location>
        <position position="761"/>
    </location>
    <ligand>
        <name>[4Fe-4S] cluster</name>
        <dbReference type="ChEBI" id="CHEBI:49883"/>
        <label>2</label>
    </ligand>
</feature>
<feature type="binding site" evidence="12">
    <location>
        <position position="32"/>
    </location>
    <ligand>
        <name>pyruvate</name>
        <dbReference type="ChEBI" id="CHEBI:15361"/>
    </ligand>
</feature>
<dbReference type="FunFam" id="3.40.920.10:FF:000001">
    <property type="entry name" value="Pyruvate:ferredoxin (Flavodoxin) oxidoreductase"/>
    <property type="match status" value="1"/>
</dbReference>
<dbReference type="GO" id="GO:0016903">
    <property type="term" value="F:oxidoreductase activity, acting on the aldehyde or oxo group of donors"/>
    <property type="evidence" value="ECO:0007669"/>
    <property type="project" value="InterPro"/>
</dbReference>
<dbReference type="CDD" id="cd03377">
    <property type="entry name" value="TPP_PFOR_PNO"/>
    <property type="match status" value="1"/>
</dbReference>
<dbReference type="Pfam" id="PF01855">
    <property type="entry name" value="POR_N"/>
    <property type="match status" value="1"/>
</dbReference>
<dbReference type="GO" id="GO:0005506">
    <property type="term" value="F:iron ion binding"/>
    <property type="evidence" value="ECO:0007669"/>
    <property type="project" value="InterPro"/>
</dbReference>
<dbReference type="InterPro" id="IPR019752">
    <property type="entry name" value="Pyrv/ketoisovalerate_OxRed_cat"/>
</dbReference>
<evidence type="ECO:0000256" key="10">
    <source>
        <dbReference type="ARBA" id="ARBA00048963"/>
    </source>
</evidence>
<feature type="site" description="Important for catalytic activity" evidence="13">
    <location>
        <position position="32"/>
    </location>
</feature>
<dbReference type="InterPro" id="IPR037112">
    <property type="entry name" value="Pyrv-flavodox_OxR_EKR_sf"/>
</dbReference>
<dbReference type="FunFam" id="3.40.50.970:FF:000041">
    <property type="entry name" value="Pyruvate:ferredoxin (Flavodoxin) oxidoreductase"/>
    <property type="match status" value="1"/>
</dbReference>
<feature type="binding site" evidence="14">
    <location>
        <position position="764"/>
    </location>
    <ligand>
        <name>[4Fe-4S] cluster</name>
        <dbReference type="ChEBI" id="CHEBI:49883"/>
        <label>2</label>
    </ligand>
</feature>
<dbReference type="InterPro" id="IPR009014">
    <property type="entry name" value="Transketo_C/PFOR_II"/>
</dbReference>
<dbReference type="PIRSF" id="PIRSF000159">
    <property type="entry name" value="NifJ"/>
    <property type="match status" value="1"/>
</dbReference>
<evidence type="ECO:0000256" key="8">
    <source>
        <dbReference type="ARBA" id="ARBA00023014"/>
    </source>
</evidence>
<feature type="binding site" evidence="12">
    <location>
        <position position="837"/>
    </location>
    <ligand>
        <name>thiamine diphosphate</name>
        <dbReference type="ChEBI" id="CHEBI:58937"/>
    </ligand>
</feature>
<keyword evidence="7 14" id="KW-0408">Iron</keyword>
<dbReference type="Pfam" id="PF01558">
    <property type="entry name" value="POR"/>
    <property type="match status" value="1"/>
</dbReference>
<keyword evidence="5 11" id="KW-0249">Electron transport</keyword>
<evidence type="ECO:0000256" key="15">
    <source>
        <dbReference type="SAM" id="MobiDB-lite"/>
    </source>
</evidence>
<dbReference type="InterPro" id="IPR017900">
    <property type="entry name" value="4Fe4S_Fe_S_CS"/>
</dbReference>
<feature type="binding site" evidence="14">
    <location>
        <position position="832"/>
    </location>
    <ligand>
        <name>[4Fe-4S] cluster</name>
        <dbReference type="ChEBI" id="CHEBI:49883"/>
        <label>3</label>
    </ligand>
</feature>
<dbReference type="SUPFAM" id="SSF52518">
    <property type="entry name" value="Thiamin diphosphate-binding fold (THDP-binding)"/>
    <property type="match status" value="2"/>
</dbReference>
<dbReference type="InterPro" id="IPR002880">
    <property type="entry name" value="Pyrv_Fd/Flavodoxin_OxRdtase_N"/>
</dbReference>
<dbReference type="GO" id="GO:0051539">
    <property type="term" value="F:4 iron, 4 sulfur cluster binding"/>
    <property type="evidence" value="ECO:0007669"/>
    <property type="project" value="UniProtKB-KW"/>
</dbReference>
<dbReference type="EC" id="1.2.7.-" evidence="11"/>
<dbReference type="EMBL" id="CP073041">
    <property type="protein sequence ID" value="UXE63323.1"/>
    <property type="molecule type" value="Genomic_DNA"/>
</dbReference>
<dbReference type="Pfam" id="PF10371">
    <property type="entry name" value="EKR"/>
    <property type="match status" value="1"/>
</dbReference>
<feature type="binding site" evidence="14">
    <location>
        <position position="768"/>
    </location>
    <ligand>
        <name>[4Fe-4S] cluster</name>
        <dbReference type="ChEBI" id="CHEBI:49883"/>
        <label>1</label>
    </ligand>
</feature>
<dbReference type="Pfam" id="PF13484">
    <property type="entry name" value="Fer4_16"/>
    <property type="match status" value="1"/>
</dbReference>
<feature type="binding site" evidence="14">
    <location>
        <position position="708"/>
    </location>
    <ligand>
        <name>[4Fe-4S] cluster</name>
        <dbReference type="ChEBI" id="CHEBI:49883"/>
        <label>1</label>
    </ligand>
</feature>
<dbReference type="GO" id="GO:0030976">
    <property type="term" value="F:thiamine pyrophosphate binding"/>
    <property type="evidence" value="ECO:0007669"/>
    <property type="project" value="InterPro"/>
</dbReference>
<dbReference type="Gene3D" id="3.40.50.920">
    <property type="match status" value="1"/>
</dbReference>
<feature type="binding site" evidence="12">
    <location>
        <position position="115"/>
    </location>
    <ligand>
        <name>pyruvate</name>
        <dbReference type="ChEBI" id="CHEBI:15361"/>
    </ligand>
</feature>
<keyword evidence="4 14" id="KW-0479">Metal-binding</keyword>
<dbReference type="FunFam" id="3.40.50.970:FF:000012">
    <property type="entry name" value="Pyruvate:ferredoxin (Flavodoxin) oxidoreductase"/>
    <property type="match status" value="1"/>
</dbReference>
<dbReference type="FunFam" id="3.40.50.920:FF:000007">
    <property type="entry name" value="Pyruvate:ferredoxin (Flavodoxin) oxidoreductase"/>
    <property type="match status" value="1"/>
</dbReference>
<feature type="binding site" evidence="12">
    <location>
        <begin position="1018"/>
        <end position="1023"/>
    </location>
    <ligand>
        <name>thiamine diphosphate</name>
        <dbReference type="ChEBI" id="CHEBI:58937"/>
    </ligand>
</feature>
<feature type="domain" description="4Fe-4S ferredoxin-type" evidence="16">
    <location>
        <begin position="749"/>
        <end position="778"/>
    </location>
</feature>
<feature type="binding site" evidence="14">
    <location>
        <position position="1098"/>
    </location>
    <ligand>
        <name>[4Fe-4S] cluster</name>
        <dbReference type="ChEBI" id="CHEBI:49883"/>
        <label>3</label>
    </ligand>
</feature>
<keyword evidence="2 11" id="KW-0813">Transport</keyword>
<feature type="binding site" evidence="14">
    <location>
        <position position="758"/>
    </location>
    <ligand>
        <name>[4Fe-4S] cluster</name>
        <dbReference type="ChEBI" id="CHEBI:49883"/>
        <label>2</label>
    </ligand>
</feature>
<sequence>MRTKTYATIDGNEAVARVAYRLSEVIALYPITPSSPMGEWADAWESEHKPNLWGTIPSIIEMQSEGGAAGTIHGALQTGSLTTTFTASQGLLLMIPNLHKIAGELTAAVIHVAARSLAAQGLSIFGDHSDVMAARGTGFALLGSASVQEAQDFALMATATSLESRIPCMHFFDGFRTSHEVQKVELLSDDDLRVLIKDEYVIAHRQRALTPDRPVLRGTAQNPDVYFQARETVNPFYEAYPSILQRVMDDFAALTGRAYHLFDYYGDPQAERVIIVMGSGAETVEETVDALNAQGENVGLLKVRLYRPFDAKALIAALPDSVLKIAVLDRCKEPGSAGEPLYTDVVTAVQETLFGNNANLKAKVQNLKVLVGGRYGLSSKEFTPGMVKGVFDNLALESPKNHFTIGIFDDLSLTSLSYDDDFSTEPSNVVRALFFGLGSDGTVGANKNSIKIIGEDTDNYAQAYFVYDSKKSGSVTVSHLRFGPNPIRSSYLITKANFVACHQWEFIEKFDLMTPAIPGATLLFNSPYSAEEVWSHLPRPLQAQIIAKGLKVYTINAFQVARDAGMGGRINTVMQVCFFALSGVLPREDAIAQIKKSIRKTYGKKGEEIVEMNIKAVDSTLEHLYEVSIPAQVDADAGELKPVIPDTAPAFIREVLGKIMDRTGDQLPVSALPCDGTYPTGTTKWEKRNVGQEIPVWDADVCVQCGKCVMVCPHAVIRAKVYDEAELANAPANFKSTAARDHDWQGSKFTIQVAAEDCTGCALCVDVCPAKNKSQPRLRAINMQPQLPLREQERENWDFFLKLPNPDRNELNLNKISHQQMQEPLFEFSGACAGCGETPYLKLVSQLFGDRMIVANATGCSSIYGGNLPTTPWSQNAEGRGPAWSNSLFEDNAEFGLGFRVSIDKQTEFAVELLKSFASEIGKSLVTEIINNHQTTEADIFEQRDRVVALKQRLGELAHTNDETQRAKIAMFQSIADYLVKKSVWIIGGDGWAYDIGYGGLDHVLSSGRNVNILVMDTEVYSNTGGQASKATPRAAVAKFAAGGKPSPKKDLGLMAMTYGNVYVASIAMGAKSEQSTRAFLEAESYPGVSLVIAYSHCIAHGINMSTAMNYQKEVVDSGRWLLYRYDPRLTEAAKNPLQLDMRSPKLSAEQTMYKENRFKMLSRSNPEEAKKLLKLAQGDINTRWAMYQYLASRHLETGNGNGHGQAGNGNTPVTPTQQPQPVN</sequence>
<keyword evidence="3 14" id="KW-0004">4Fe-4S</keyword>
<feature type="binding site" evidence="14">
    <location>
        <position position="860"/>
    </location>
    <ligand>
        <name>[4Fe-4S] cluster</name>
        <dbReference type="ChEBI" id="CHEBI:49883"/>
        <label>3</label>
    </ligand>
</feature>
<evidence type="ECO:0000256" key="9">
    <source>
        <dbReference type="ARBA" id="ARBA00023231"/>
    </source>
</evidence>
<dbReference type="Pfam" id="PF02775">
    <property type="entry name" value="TPP_enzyme_C"/>
    <property type="match status" value="1"/>
</dbReference>
<dbReference type="CDD" id="cd07034">
    <property type="entry name" value="TPP_PYR_PFOR_IOR-alpha_like"/>
    <property type="match status" value="1"/>
</dbReference>
<feature type="binding site" evidence="14">
    <location>
        <position position="702"/>
    </location>
    <ligand>
        <name>[4Fe-4S] cluster</name>
        <dbReference type="ChEBI" id="CHEBI:49883"/>
        <label>1</label>
    </ligand>
</feature>
<feature type="site" description="Important for catalytic activity" evidence="13">
    <location>
        <position position="1023"/>
    </location>
</feature>
<feature type="site" description="Important for catalytic activity" evidence="13">
    <location>
        <position position="65"/>
    </location>
</feature>
<dbReference type="PANTHER" id="PTHR32154">
    <property type="entry name" value="PYRUVATE-FLAVODOXIN OXIDOREDUCTASE-RELATED"/>
    <property type="match status" value="1"/>
</dbReference>
<feature type="compositionally biased region" description="Low complexity" evidence="15">
    <location>
        <begin position="1209"/>
        <end position="1224"/>
    </location>
</feature>
<dbReference type="AlphaFoldDB" id="A0A977L0K4"/>
<dbReference type="SUPFAM" id="SSF53323">
    <property type="entry name" value="Pyruvate-ferredoxin oxidoreductase, PFOR, domain III"/>
    <property type="match status" value="1"/>
</dbReference>
<feature type="domain" description="4Fe-4S ferredoxin-type" evidence="16">
    <location>
        <begin position="693"/>
        <end position="722"/>
    </location>
</feature>
<evidence type="ECO:0000256" key="2">
    <source>
        <dbReference type="ARBA" id="ARBA00022448"/>
    </source>
</evidence>
<feature type="binding site" evidence="12">
    <location>
        <position position="65"/>
    </location>
    <ligand>
        <name>thiamine diphosphate</name>
        <dbReference type="ChEBI" id="CHEBI:58937"/>
    </ligand>
</feature>
<feature type="binding site" evidence="14">
    <location>
        <position position="705"/>
    </location>
    <ligand>
        <name>[4Fe-4S] cluster</name>
        <dbReference type="ChEBI" id="CHEBI:49883"/>
        <label>1</label>
    </ligand>
</feature>
<gene>
    <name evidence="17" type="primary">nifJ</name>
    <name evidence="17" type="ORF">KA717_12180</name>
</gene>
<reference evidence="17" key="1">
    <citation type="submission" date="2021-04" db="EMBL/GenBank/DDBJ databases">
        <title>Genome sequence of Woronichinia naegeliana from Washington state freshwater lake bloom.</title>
        <authorList>
            <person name="Dreher T.W."/>
        </authorList>
    </citation>
    <scope>NUCLEOTIDE SEQUENCE</scope>
    <source>
        <strain evidence="17">WA131</strain>
    </source>
</reference>
<keyword evidence="6 11" id="KW-0560">Oxidoreductase</keyword>
<dbReference type="NCBIfam" id="TIGR02176">
    <property type="entry name" value="pyruv_ox_red"/>
    <property type="match status" value="1"/>
</dbReference>
<dbReference type="Gene3D" id="3.40.50.970">
    <property type="match status" value="2"/>
</dbReference>
<dbReference type="GO" id="GO:0006979">
    <property type="term" value="P:response to oxidative stress"/>
    <property type="evidence" value="ECO:0007669"/>
    <property type="project" value="TreeGrafter"/>
</dbReference>
<evidence type="ECO:0000256" key="11">
    <source>
        <dbReference type="PIRNR" id="PIRNR000159"/>
    </source>
</evidence>
<evidence type="ECO:0000256" key="14">
    <source>
        <dbReference type="PIRSR" id="PIRSR000159-50"/>
    </source>
</evidence>
<dbReference type="InterPro" id="IPR029061">
    <property type="entry name" value="THDP-binding"/>
</dbReference>
<evidence type="ECO:0000259" key="16">
    <source>
        <dbReference type="PROSITE" id="PS51379"/>
    </source>
</evidence>